<dbReference type="Pfam" id="PF09697">
    <property type="entry name" value="Porph_ging"/>
    <property type="match status" value="1"/>
</dbReference>
<dbReference type="AlphaFoldDB" id="A0A2S7KDR3"/>
<dbReference type="Proteomes" id="UP000238314">
    <property type="component" value="Unassembled WGS sequence"/>
</dbReference>
<sequence length="276" mass="32997">MKYFAVIFLSIFTKSLSQNLSIVYEVNGRFSKSDSLKKKEEMILIINTQTKESLFQNRENFDIEGIGDFNEKILKSVSLNQRRNFFDLIYKNFSSQLFFQYNSISEKYFKISYSKPVEEWSLLNDEKIILGYNCYKASMNFGQRKWIAWYTNEIPISDGPYKFSGLPGLILEIFSLDDEYHYTMISLQKNTSNKIFIPKSIDVDINELHKIRKDFIADPSMYIRQLNNNRNLTSITTFENQELKIDKEYYSRKNSQYWDWMKKHDNPLEINEIWLK</sequence>
<evidence type="ECO:0000313" key="1">
    <source>
        <dbReference type="EMBL" id="PQA92506.1"/>
    </source>
</evidence>
<gene>
    <name evidence="1" type="ORF">B0A70_10625</name>
</gene>
<accession>A0A2S7KDR3</accession>
<comment type="caution">
    <text evidence="1">The sequence shown here is derived from an EMBL/GenBank/DDBJ whole genome shotgun (WGS) entry which is preliminary data.</text>
</comment>
<organism evidence="1 2">
    <name type="scientific">Chryseobacterium piscicola</name>
    <dbReference type="NCBI Taxonomy" id="551459"/>
    <lineage>
        <taxon>Bacteria</taxon>
        <taxon>Pseudomonadati</taxon>
        <taxon>Bacteroidota</taxon>
        <taxon>Flavobacteriia</taxon>
        <taxon>Flavobacteriales</taxon>
        <taxon>Weeksellaceae</taxon>
        <taxon>Chryseobacterium group</taxon>
        <taxon>Chryseobacterium</taxon>
    </lineage>
</organism>
<name>A0A2S7KDR3_9FLAO</name>
<evidence type="ECO:0008006" key="3">
    <source>
        <dbReference type="Google" id="ProtNLM"/>
    </source>
</evidence>
<proteinExistence type="predicted"/>
<keyword evidence="2" id="KW-1185">Reference proteome</keyword>
<dbReference type="InterPro" id="IPR005901">
    <property type="entry name" value="GLPGLI"/>
</dbReference>
<protein>
    <recommendedName>
        <fullName evidence="3">GLPGLI family protein</fullName>
    </recommendedName>
</protein>
<reference evidence="1 2" key="1">
    <citation type="submission" date="2016-11" db="EMBL/GenBank/DDBJ databases">
        <title>Whole genomes of Flavobacteriaceae.</title>
        <authorList>
            <person name="Stine C."/>
            <person name="Li C."/>
            <person name="Tadesse D."/>
        </authorList>
    </citation>
    <scope>NUCLEOTIDE SEQUENCE [LARGE SCALE GENOMIC DNA]</scope>
    <source>
        <strain evidence="1 2">DSM 21068</strain>
    </source>
</reference>
<evidence type="ECO:0000313" key="2">
    <source>
        <dbReference type="Proteomes" id="UP000238314"/>
    </source>
</evidence>
<dbReference type="NCBIfam" id="TIGR01200">
    <property type="entry name" value="GLPGLI"/>
    <property type="match status" value="1"/>
</dbReference>
<dbReference type="EMBL" id="MUGO01000015">
    <property type="protein sequence ID" value="PQA92506.1"/>
    <property type="molecule type" value="Genomic_DNA"/>
</dbReference>